<keyword evidence="3" id="KW-1185">Reference proteome</keyword>
<dbReference type="EMBL" id="QGMK01000371">
    <property type="protein sequence ID" value="TVY82094.1"/>
    <property type="molecule type" value="Genomic_DNA"/>
</dbReference>
<comment type="caution">
    <text evidence="2">The sequence shown here is derived from an EMBL/GenBank/DDBJ whole genome shotgun (WGS) entry which is preliminary data.</text>
</comment>
<evidence type="ECO:0000313" key="3">
    <source>
        <dbReference type="Proteomes" id="UP000469558"/>
    </source>
</evidence>
<feature type="non-terminal residue" evidence="2">
    <location>
        <position position="1"/>
    </location>
</feature>
<dbReference type="OrthoDB" id="3565018at2759"/>
<dbReference type="PANTHER" id="PTHR35186">
    <property type="entry name" value="ANK_REP_REGION DOMAIN-CONTAINING PROTEIN"/>
    <property type="match status" value="1"/>
</dbReference>
<feature type="signal peptide" evidence="1">
    <location>
        <begin position="1"/>
        <end position="21"/>
    </location>
</feature>
<dbReference type="PANTHER" id="PTHR35186:SF4">
    <property type="entry name" value="PRION-INHIBITION AND PROPAGATION HELO DOMAIN-CONTAINING PROTEIN"/>
    <property type="match status" value="1"/>
</dbReference>
<name>A0A8T9CED8_9HELO</name>
<dbReference type="Proteomes" id="UP000469558">
    <property type="component" value="Unassembled WGS sequence"/>
</dbReference>
<gene>
    <name evidence="2" type="ORF">LSUE1_G006698</name>
</gene>
<dbReference type="AlphaFoldDB" id="A0A8T9CED8"/>
<proteinExistence type="predicted"/>
<organism evidence="2 3">
    <name type="scientific">Lachnellula suecica</name>
    <dbReference type="NCBI Taxonomy" id="602035"/>
    <lineage>
        <taxon>Eukaryota</taxon>
        <taxon>Fungi</taxon>
        <taxon>Dikarya</taxon>
        <taxon>Ascomycota</taxon>
        <taxon>Pezizomycotina</taxon>
        <taxon>Leotiomycetes</taxon>
        <taxon>Helotiales</taxon>
        <taxon>Lachnaceae</taxon>
        <taxon>Lachnellula</taxon>
    </lineage>
</organism>
<evidence type="ECO:0000313" key="2">
    <source>
        <dbReference type="EMBL" id="TVY82094.1"/>
    </source>
</evidence>
<protein>
    <recommendedName>
        <fullName evidence="4">Fungal N-terminal domain-containing protein</fullName>
    </recommendedName>
</protein>
<sequence length="339" mass="37971">MVTGVETAGLILGSLPLIISALEHYAEGIGTIQKWWRYKRELASLKRILGAEHDRFLNTLEELLAGIVPDAILADLLGSPGGVAWGDSDLNLKLKARLRNSYLSYLNTINDLNEVVSVLKAKLELDPDGKPRWTDSKTFRREYKRIKFSLSKASYEELMKRIEKDNDTLANLTGQSLRLEPTRQRRSNRISDFEGVRIQAKSLYRVLKKNLCCTCSIPHNVNLRLEARTSAEDGEAGTKLRFRMVFSFDAPHTSPIPWKPRETDIEPSEIKEEVAATPSPLPSPALSLKASKGVKWATEPSPAISLTSIPPAYTETAQIHDLCLAFKDYKETSKCMGFI</sequence>
<feature type="chain" id="PRO_5035743503" description="Fungal N-terminal domain-containing protein" evidence="1">
    <location>
        <begin position="22"/>
        <end position="339"/>
    </location>
</feature>
<accession>A0A8T9CED8</accession>
<evidence type="ECO:0000256" key="1">
    <source>
        <dbReference type="SAM" id="SignalP"/>
    </source>
</evidence>
<evidence type="ECO:0008006" key="4">
    <source>
        <dbReference type="Google" id="ProtNLM"/>
    </source>
</evidence>
<reference evidence="2 3" key="1">
    <citation type="submission" date="2018-05" db="EMBL/GenBank/DDBJ databases">
        <title>Genome sequencing and assembly of the regulated plant pathogen Lachnellula willkommii and related sister species for the development of diagnostic species identification markers.</title>
        <authorList>
            <person name="Giroux E."/>
            <person name="Bilodeau G."/>
        </authorList>
    </citation>
    <scope>NUCLEOTIDE SEQUENCE [LARGE SCALE GENOMIC DNA]</scope>
    <source>
        <strain evidence="2 3">CBS 268.59</strain>
    </source>
</reference>
<keyword evidence="1" id="KW-0732">Signal</keyword>